<feature type="compositionally biased region" description="Low complexity" evidence="2">
    <location>
        <begin position="131"/>
        <end position="143"/>
    </location>
</feature>
<dbReference type="Pfam" id="PF24160">
    <property type="entry name" value="UVB_sens_C"/>
    <property type="match status" value="1"/>
</dbReference>
<dbReference type="EMBL" id="JAAAIM010001764">
    <property type="protein sequence ID" value="KAG0275999.1"/>
    <property type="molecule type" value="Genomic_DNA"/>
</dbReference>
<dbReference type="InterPro" id="IPR006968">
    <property type="entry name" value="RUS_fam"/>
</dbReference>
<organism evidence="5 6">
    <name type="scientific">Linnemannia gamsii</name>
    <dbReference type="NCBI Taxonomy" id="64522"/>
    <lineage>
        <taxon>Eukaryota</taxon>
        <taxon>Fungi</taxon>
        <taxon>Fungi incertae sedis</taxon>
        <taxon>Mucoromycota</taxon>
        <taxon>Mortierellomycotina</taxon>
        <taxon>Mortierellomycetes</taxon>
        <taxon>Mortierellales</taxon>
        <taxon>Mortierellaceae</taxon>
        <taxon>Linnemannia</taxon>
    </lineage>
</organism>
<comment type="caution">
    <text evidence="5">The sequence shown here is derived from an EMBL/GenBank/DDBJ whole genome shotgun (WGS) entry which is preliminary data.</text>
</comment>
<dbReference type="InterPro" id="IPR055412">
    <property type="entry name" value="UVB_sens_C"/>
</dbReference>
<feature type="domain" description="Root UVB sensitive protein C-terminal" evidence="4">
    <location>
        <begin position="476"/>
        <end position="567"/>
    </location>
</feature>
<reference evidence="5 6" key="1">
    <citation type="journal article" date="2020" name="Fungal Divers.">
        <title>Resolving the Mortierellaceae phylogeny through synthesis of multi-gene phylogenetics and phylogenomics.</title>
        <authorList>
            <person name="Vandepol N."/>
            <person name="Liber J."/>
            <person name="Desiro A."/>
            <person name="Na H."/>
            <person name="Kennedy M."/>
            <person name="Barry K."/>
            <person name="Grigoriev I.V."/>
            <person name="Miller A.N."/>
            <person name="O'Donnell K."/>
            <person name="Stajich J.E."/>
            <person name="Bonito G."/>
        </authorList>
    </citation>
    <scope>NUCLEOTIDE SEQUENCE [LARGE SCALE GENOMIC DNA]</scope>
    <source>
        <strain evidence="5 6">AD045</strain>
    </source>
</reference>
<dbReference type="InterPro" id="IPR054549">
    <property type="entry name" value="UVB_sens_RUS_dom"/>
</dbReference>
<evidence type="ECO:0008006" key="7">
    <source>
        <dbReference type="Google" id="ProtNLM"/>
    </source>
</evidence>
<proteinExistence type="inferred from homology"/>
<dbReference type="Pfam" id="PF04884">
    <property type="entry name" value="UVB_sens_prot"/>
    <property type="match status" value="1"/>
</dbReference>
<protein>
    <recommendedName>
        <fullName evidence="7">DUF647-domain-containing protein</fullName>
    </recommendedName>
</protein>
<evidence type="ECO:0000259" key="4">
    <source>
        <dbReference type="Pfam" id="PF24160"/>
    </source>
</evidence>
<evidence type="ECO:0000259" key="3">
    <source>
        <dbReference type="Pfam" id="PF04884"/>
    </source>
</evidence>
<feature type="domain" description="Protein root UVB sensitive/RUS" evidence="3">
    <location>
        <begin position="157"/>
        <end position="394"/>
    </location>
</feature>
<gene>
    <name evidence="5" type="ORF">BGZ96_003520</name>
</gene>
<evidence type="ECO:0000256" key="2">
    <source>
        <dbReference type="SAM" id="MobiDB-lite"/>
    </source>
</evidence>
<sequence length="578" mass="63558">MNLLPSLRSANSRSSWHAFRPSASSTSSQRRLHGLIRTTNTHRPLLPATCWSSTKPTQSKSRNPLRSLSTKSASTSGGDDQTALKALSIRQRKAGTWLPKWQTLTLSTDHDSKTCTFQSIPTASQQGSDKAAAGTTASSTTGAESDMDAAKHLLSPQTALAVFLPKGFPESVTPNYWPFAKWQFVHNVAGSVTAVISTQSLLFAMGLGAGSIPMAAALNWIIKDGLGQLGGVIYASFVSDKFDSEPKRFRFQATVAMQGANVLELLTPLWPGSFLVIASISNIGKNMAWLASSATRAQMNKTFALRDNLGDITGKSGSQTTAAGLVGTGLGVVIAALMSHVSEDPTVLPLIPMCLTFLPFSIFNIYSNYRSSHYVTTPSLNIPRAETVFYSVMKELIFEKEPGQKREKLSLAELVHKLEVLVPTPMAVAHKEVFVTTYQSPFRVGIEVEPAIHRFAGRGKRTEALDRAFRQVDLIQKEHYYMMADIKANKVVIWFDKKAKGKDLIQGFYHACATRAIMQQQGGENEVSKEEQWCRAIRQAHEGTIETVPRLTEVMRQLEWDTDSLFLTDGDRNRIQID</sequence>
<dbReference type="PANTHER" id="PTHR12770:SF22">
    <property type="entry name" value="PROTEIN ROOT UVB SENSITIVE 1, CHLOROPLASTIC"/>
    <property type="match status" value="1"/>
</dbReference>
<keyword evidence="6" id="KW-1185">Reference proteome</keyword>
<accession>A0ABQ7JJ37</accession>
<dbReference type="PANTHER" id="PTHR12770">
    <property type="entry name" value="RUS1 FAMILY PROTEIN C16ORF58"/>
    <property type="match status" value="1"/>
</dbReference>
<feature type="region of interest" description="Disordered" evidence="2">
    <location>
        <begin position="45"/>
        <end position="80"/>
    </location>
</feature>
<evidence type="ECO:0000313" key="5">
    <source>
        <dbReference type="EMBL" id="KAG0275999.1"/>
    </source>
</evidence>
<feature type="region of interest" description="Disordered" evidence="2">
    <location>
        <begin position="120"/>
        <end position="144"/>
    </location>
</feature>
<feature type="compositionally biased region" description="Polar residues" evidence="2">
    <location>
        <begin position="50"/>
        <end position="79"/>
    </location>
</feature>
<comment type="similarity">
    <text evidence="1">Belongs to the RUS1 family.</text>
</comment>
<dbReference type="Proteomes" id="UP001194696">
    <property type="component" value="Unassembled WGS sequence"/>
</dbReference>
<name>A0ABQ7JJ37_9FUNG</name>
<evidence type="ECO:0000313" key="6">
    <source>
        <dbReference type="Proteomes" id="UP001194696"/>
    </source>
</evidence>
<evidence type="ECO:0000256" key="1">
    <source>
        <dbReference type="ARBA" id="ARBA00007558"/>
    </source>
</evidence>